<evidence type="ECO:0000256" key="3">
    <source>
        <dbReference type="ARBA" id="ARBA00022676"/>
    </source>
</evidence>
<sequence length="421" mass="44961">MAGPRMMHGRALPGNRWDLLDGVVADPPSVSVVVSHYEQPAQLARTLAALGAQDHPPDRLEIVVADDGSSAAPTVPEGVVLVRQEDRGFRLAAVRNLGAAHASGDVLVFLDADTAPEPSFVRELARLPALAPDCVAIGRRRHAALSDAPPGADLARAAAGRELPEPAWLAEGYRRSRDLRDADDRSYRFAIGAVVACAREMFAETGGFDESFTRYGGEDWEWAYRAWIRGAVLAHVPTAVAWHDGPDAGARSRPAAERQEETLRLADLVPVPGSRPLGHRPSRADIVVTGPGAATPGQAFVSRDSVLAAVPGAEPAGDGADVRFDRVRIRIDLLRPVRSRGSVVADAVQQVVRSGLGSLTLVDDDGVPPLRVVSCRAEARARRWGRDDLFPHETAHAAELEDVPETVDVEAYLGGWETPGA</sequence>
<dbReference type="InterPro" id="IPR029044">
    <property type="entry name" value="Nucleotide-diphossugar_trans"/>
</dbReference>
<dbReference type="PANTHER" id="PTHR43179">
    <property type="entry name" value="RHAMNOSYLTRANSFERASE WBBL"/>
    <property type="match status" value="1"/>
</dbReference>
<evidence type="ECO:0000256" key="2">
    <source>
        <dbReference type="ARBA" id="ARBA00006739"/>
    </source>
</evidence>
<gene>
    <name evidence="7" type="ORF">GCM10023351_27420</name>
</gene>
<comment type="pathway">
    <text evidence="1">Cell wall biogenesis; cell wall polysaccharide biosynthesis.</text>
</comment>
<dbReference type="EMBL" id="BAABKO010000005">
    <property type="protein sequence ID" value="GAA4780892.1"/>
    <property type="molecule type" value="Genomic_DNA"/>
</dbReference>
<evidence type="ECO:0000256" key="1">
    <source>
        <dbReference type="ARBA" id="ARBA00004776"/>
    </source>
</evidence>
<comment type="similarity">
    <text evidence="2">Belongs to the glycosyltransferase 2 family.</text>
</comment>
<dbReference type="SUPFAM" id="SSF53448">
    <property type="entry name" value="Nucleotide-diphospho-sugar transferases"/>
    <property type="match status" value="1"/>
</dbReference>
<evidence type="ECO:0000313" key="7">
    <source>
        <dbReference type="EMBL" id="GAA4780892.1"/>
    </source>
</evidence>
<name>A0ABP9AFV5_9MICO</name>
<dbReference type="PANTHER" id="PTHR43179:SF12">
    <property type="entry name" value="GALACTOFURANOSYLTRANSFERASE GLFT2"/>
    <property type="match status" value="1"/>
</dbReference>
<keyword evidence="8" id="KW-1185">Reference proteome</keyword>
<feature type="domain" description="Galactosyltransferase C-terminal" evidence="6">
    <location>
        <begin position="186"/>
        <end position="231"/>
    </location>
</feature>
<dbReference type="Pfam" id="PF00535">
    <property type="entry name" value="Glycos_transf_2"/>
    <property type="match status" value="1"/>
</dbReference>
<dbReference type="InterPro" id="IPR001173">
    <property type="entry name" value="Glyco_trans_2-like"/>
</dbReference>
<evidence type="ECO:0000259" key="5">
    <source>
        <dbReference type="Pfam" id="PF00535"/>
    </source>
</evidence>
<dbReference type="InterPro" id="IPR027791">
    <property type="entry name" value="Galactosyl_T_C"/>
</dbReference>
<keyword evidence="4" id="KW-0808">Transferase</keyword>
<evidence type="ECO:0000313" key="8">
    <source>
        <dbReference type="Proteomes" id="UP001501645"/>
    </source>
</evidence>
<keyword evidence="3" id="KW-0328">Glycosyltransferase</keyword>
<protein>
    <recommendedName>
        <fullName evidence="9">Glycosyltransferase</fullName>
    </recommendedName>
</protein>
<dbReference type="Pfam" id="PF02709">
    <property type="entry name" value="Glyco_transf_7C"/>
    <property type="match status" value="1"/>
</dbReference>
<accession>A0ABP9AFV5</accession>
<dbReference type="Gene3D" id="3.90.550.10">
    <property type="entry name" value="Spore Coat Polysaccharide Biosynthesis Protein SpsA, Chain A"/>
    <property type="match status" value="1"/>
</dbReference>
<proteinExistence type="inferred from homology"/>
<dbReference type="Proteomes" id="UP001501645">
    <property type="component" value="Unassembled WGS sequence"/>
</dbReference>
<comment type="caution">
    <text evidence="7">The sequence shown here is derived from an EMBL/GenBank/DDBJ whole genome shotgun (WGS) entry which is preliminary data.</text>
</comment>
<evidence type="ECO:0000259" key="6">
    <source>
        <dbReference type="Pfam" id="PF02709"/>
    </source>
</evidence>
<feature type="domain" description="Glycosyltransferase 2-like" evidence="5">
    <location>
        <begin position="31"/>
        <end position="141"/>
    </location>
</feature>
<evidence type="ECO:0000256" key="4">
    <source>
        <dbReference type="ARBA" id="ARBA00022679"/>
    </source>
</evidence>
<organism evidence="7 8">
    <name type="scientific">Microbacterium gilvum</name>
    <dbReference type="NCBI Taxonomy" id="1336204"/>
    <lineage>
        <taxon>Bacteria</taxon>
        <taxon>Bacillati</taxon>
        <taxon>Actinomycetota</taxon>
        <taxon>Actinomycetes</taxon>
        <taxon>Micrococcales</taxon>
        <taxon>Microbacteriaceae</taxon>
        <taxon>Microbacterium</taxon>
    </lineage>
</organism>
<reference evidence="8" key="1">
    <citation type="journal article" date="2019" name="Int. J. Syst. Evol. Microbiol.">
        <title>The Global Catalogue of Microorganisms (GCM) 10K type strain sequencing project: providing services to taxonomists for standard genome sequencing and annotation.</title>
        <authorList>
            <consortium name="The Broad Institute Genomics Platform"/>
            <consortium name="The Broad Institute Genome Sequencing Center for Infectious Disease"/>
            <person name="Wu L."/>
            <person name="Ma J."/>
        </authorList>
    </citation>
    <scope>NUCLEOTIDE SEQUENCE [LARGE SCALE GENOMIC DNA]</scope>
    <source>
        <strain evidence="8">JCM 18537</strain>
    </source>
</reference>
<evidence type="ECO:0008006" key="9">
    <source>
        <dbReference type="Google" id="ProtNLM"/>
    </source>
</evidence>